<reference evidence="1 2" key="1">
    <citation type="journal article" date="2010" name="Stand. Genomic Sci.">
        <title>Complete genome sequence of Arcanobacterium haemolyticum type strain (11018).</title>
        <authorList>
            <person name="Yasawong M."/>
            <person name="Teshima H."/>
            <person name="Lapidus A."/>
            <person name="Nolan M."/>
            <person name="Lucas S."/>
            <person name="Glavina Del Rio T."/>
            <person name="Tice H."/>
            <person name="Cheng J."/>
            <person name="Bruce D."/>
            <person name="Detter C."/>
            <person name="Tapia R."/>
            <person name="Han C."/>
            <person name="Goodwin L."/>
            <person name="Pitluck S."/>
            <person name="Liolios K."/>
            <person name="Ivanova N."/>
            <person name="Mavromatis K."/>
            <person name="Mikhailova N."/>
            <person name="Pati A."/>
            <person name="Chen A."/>
            <person name="Palaniappan K."/>
            <person name="Land M."/>
            <person name="Hauser L."/>
            <person name="Chang Y."/>
            <person name="Jeffries C."/>
            <person name="Rohde M."/>
            <person name="Sikorski J."/>
            <person name="Pukall R."/>
            <person name="Goker M."/>
            <person name="Woyke T."/>
            <person name="Bristow J."/>
            <person name="Eisen J."/>
            <person name="Markowitz V."/>
            <person name="Hugenholtz P."/>
            <person name="Kyrpides N."/>
            <person name="Klenk H."/>
        </authorList>
    </citation>
    <scope>NUCLEOTIDE SEQUENCE [LARGE SCALE GENOMIC DNA]</scope>
    <source>
        <strain evidence="2">ATCC 9345 / DSM 20595 / CCUG 17215 / LMG 16163 / NBRC 15585 / NCTC 8452 / 11018</strain>
    </source>
</reference>
<dbReference type="Proteomes" id="UP000000376">
    <property type="component" value="Chromosome"/>
</dbReference>
<evidence type="ECO:0000313" key="2">
    <source>
        <dbReference type="Proteomes" id="UP000000376"/>
    </source>
</evidence>
<name>D7BMD3_ARCHD</name>
<protein>
    <recommendedName>
        <fullName evidence="3">SatD family (SatD)</fullName>
    </recommendedName>
</protein>
<dbReference type="OrthoDB" id="4711815at2"/>
<gene>
    <name evidence="1" type="ordered locus">Arch_0324</name>
</gene>
<keyword evidence="2" id="KW-1185">Reference proteome</keyword>
<dbReference type="EMBL" id="CP002045">
    <property type="protein sequence ID" value="ADH92082.1"/>
    <property type="molecule type" value="Genomic_DNA"/>
</dbReference>
<proteinExistence type="predicted"/>
<dbReference type="KEGG" id="ahe:Arch_0324"/>
<accession>D7BMD3</accession>
<dbReference type="Pfam" id="PF16264">
    <property type="entry name" value="SatD"/>
    <property type="match status" value="1"/>
</dbReference>
<dbReference type="STRING" id="644284.Arch_0324"/>
<dbReference type="eggNOG" id="COG1595">
    <property type="taxonomic scope" value="Bacteria"/>
</dbReference>
<dbReference type="HOGENOM" id="CLU_077332_2_0_11"/>
<dbReference type="AlphaFoldDB" id="D7BMD3"/>
<sequence length="210" mass="23447">MVEKYIAVIGDMVDSRGVNRVSSHHALTDSLARVDAGSVQSLHPTVGDEIQGVFATIGDAFRAMHQCRIELMIRGADIRWGIGYGEIVTIDPKLDIQDGSGWWNAREALNQLVSVEEKAGWSNIRTYFYTEEKERSSFGQWILPLSHMIDVHMTRLNPSTSTTLRGVLRGDSNQQVARRLKISPAANSMRVNDNDLRPLAAAMKSLWELP</sequence>
<evidence type="ECO:0008006" key="3">
    <source>
        <dbReference type="Google" id="ProtNLM"/>
    </source>
</evidence>
<dbReference type="InterPro" id="IPR032580">
    <property type="entry name" value="SatD"/>
</dbReference>
<evidence type="ECO:0000313" key="1">
    <source>
        <dbReference type="EMBL" id="ADH92082.1"/>
    </source>
</evidence>
<organism evidence="1 2">
    <name type="scientific">Arcanobacterium haemolyticum (strain ATCC 9345 / DSM 20595 / CCM 5947 / CCUG 17215 / LMG 16163 / NBRC 15585 / NCTC 8452 / 11018)</name>
    <dbReference type="NCBI Taxonomy" id="644284"/>
    <lineage>
        <taxon>Bacteria</taxon>
        <taxon>Bacillati</taxon>
        <taxon>Actinomycetota</taxon>
        <taxon>Actinomycetes</taxon>
        <taxon>Actinomycetales</taxon>
        <taxon>Actinomycetaceae</taxon>
        <taxon>Arcanobacterium</taxon>
    </lineage>
</organism>
<dbReference type="RefSeq" id="WP_013169580.1">
    <property type="nucleotide sequence ID" value="NC_014218.1"/>
</dbReference>